<dbReference type="EMBL" id="VOIH02000012">
    <property type="protein sequence ID" value="KAF3432550.1"/>
    <property type="molecule type" value="Genomic_DNA"/>
</dbReference>
<evidence type="ECO:0000313" key="2">
    <source>
        <dbReference type="EMBL" id="KAF3432550.1"/>
    </source>
</evidence>
<organism evidence="2 3">
    <name type="scientific">Rhamnella rubrinervis</name>
    <dbReference type="NCBI Taxonomy" id="2594499"/>
    <lineage>
        <taxon>Eukaryota</taxon>
        <taxon>Viridiplantae</taxon>
        <taxon>Streptophyta</taxon>
        <taxon>Embryophyta</taxon>
        <taxon>Tracheophyta</taxon>
        <taxon>Spermatophyta</taxon>
        <taxon>Magnoliopsida</taxon>
        <taxon>eudicotyledons</taxon>
        <taxon>Gunneridae</taxon>
        <taxon>Pentapetalae</taxon>
        <taxon>rosids</taxon>
        <taxon>fabids</taxon>
        <taxon>Rosales</taxon>
        <taxon>Rhamnaceae</taxon>
        <taxon>rhamnoid group</taxon>
        <taxon>Rhamneae</taxon>
        <taxon>Rhamnella</taxon>
    </lineage>
</organism>
<proteinExistence type="predicted"/>
<dbReference type="AlphaFoldDB" id="A0A8K0GSE2"/>
<keyword evidence="3" id="KW-1185">Reference proteome</keyword>
<comment type="caution">
    <text evidence="2">The sequence shown here is derived from an EMBL/GenBank/DDBJ whole genome shotgun (WGS) entry which is preliminary data.</text>
</comment>
<gene>
    <name evidence="2" type="ORF">FNV43_RR27290</name>
</gene>
<reference evidence="2" key="1">
    <citation type="submission" date="2020-03" db="EMBL/GenBank/DDBJ databases">
        <title>A high-quality chromosome-level genome assembly of a woody plant with both climbing and erect habits, Rhamnella rubrinervis.</title>
        <authorList>
            <person name="Lu Z."/>
            <person name="Yang Y."/>
            <person name="Zhu X."/>
            <person name="Sun Y."/>
        </authorList>
    </citation>
    <scope>NUCLEOTIDE SEQUENCE</scope>
    <source>
        <strain evidence="2">BYM</strain>
        <tissue evidence="2">Leaf</tissue>
    </source>
</reference>
<protein>
    <submittedName>
        <fullName evidence="2">Uncharacterized protein</fullName>
    </submittedName>
</protein>
<evidence type="ECO:0000256" key="1">
    <source>
        <dbReference type="SAM" id="MobiDB-lite"/>
    </source>
</evidence>
<accession>A0A8K0GSE2</accession>
<dbReference type="Proteomes" id="UP000796880">
    <property type="component" value="Unassembled WGS sequence"/>
</dbReference>
<name>A0A8K0GSE2_9ROSA</name>
<sequence>MESSTSTWEGRCSTQGELGLDLGEKCSIQGKLGLDLGGRCSTQGELSLNLGREEGALPRESSASTWEESARPRESSTWEESGDKVGVYQRLVENLQGMAGQNLGLVGHDLSFPKVSKPKVPLRWLDFTFYTWVTHVMCSLEMLPPALPRAWRKLCSLSAICGAMLEIRPTNIGLIVLVLSCDTRGTELRLIRKICGLP</sequence>
<evidence type="ECO:0000313" key="3">
    <source>
        <dbReference type="Proteomes" id="UP000796880"/>
    </source>
</evidence>
<feature type="region of interest" description="Disordered" evidence="1">
    <location>
        <begin position="51"/>
        <end position="81"/>
    </location>
</feature>